<keyword evidence="2" id="KW-0784">Thiamine biosynthesis</keyword>
<dbReference type="STRING" id="470453.B0680_04145"/>
<dbReference type="InterPro" id="IPR013785">
    <property type="entry name" value="Aldolase_TIM"/>
</dbReference>
<reference evidence="4 5" key="1">
    <citation type="submission" date="2017-02" db="EMBL/GenBank/DDBJ databases">
        <title>Draft genome sequence of Moraxella pluranimalium CCUG 54913T type strain.</title>
        <authorList>
            <person name="Salva-Serra F."/>
            <person name="Engstrom-Jakobsson H."/>
            <person name="Thorell K."/>
            <person name="Jaen-Luchoro D."/>
            <person name="Gonzales-Siles L."/>
            <person name="Karlsson R."/>
            <person name="Yazdan S."/>
            <person name="Boulund F."/>
            <person name="Johnning A."/>
            <person name="Engstrand L."/>
            <person name="Kristiansson E."/>
            <person name="Moore E."/>
        </authorList>
    </citation>
    <scope>NUCLEOTIDE SEQUENCE [LARGE SCALE GENOMIC DNA]</scope>
    <source>
        <strain evidence="4 5">CCUG 54913</strain>
    </source>
</reference>
<dbReference type="GO" id="GO:0009228">
    <property type="term" value="P:thiamine biosynthetic process"/>
    <property type="evidence" value="ECO:0007669"/>
    <property type="project" value="UniProtKB-KW"/>
</dbReference>
<proteinExistence type="predicted"/>
<protein>
    <submittedName>
        <fullName evidence="4">Thiamine phosphate synthase</fullName>
    </submittedName>
</protein>
<dbReference type="PANTHER" id="PTHR20857">
    <property type="entry name" value="THIAMINE-PHOSPHATE PYROPHOSPHORYLASE"/>
    <property type="match status" value="1"/>
</dbReference>
<dbReference type="GO" id="GO:0005737">
    <property type="term" value="C:cytoplasm"/>
    <property type="evidence" value="ECO:0007669"/>
    <property type="project" value="TreeGrafter"/>
</dbReference>
<comment type="caution">
    <text evidence="4">The sequence shown here is derived from an EMBL/GenBank/DDBJ whole genome shotgun (WGS) entry which is preliminary data.</text>
</comment>
<dbReference type="Pfam" id="PF02581">
    <property type="entry name" value="TMP-TENI"/>
    <property type="match status" value="1"/>
</dbReference>
<evidence type="ECO:0000313" key="4">
    <source>
        <dbReference type="EMBL" id="OOS24628.1"/>
    </source>
</evidence>
<evidence type="ECO:0000256" key="1">
    <source>
        <dbReference type="ARBA" id="ARBA00004948"/>
    </source>
</evidence>
<name>A0A1T0CQJ0_9GAMM</name>
<dbReference type="Proteomes" id="UP000189800">
    <property type="component" value="Unassembled WGS sequence"/>
</dbReference>
<dbReference type="PANTHER" id="PTHR20857:SF15">
    <property type="entry name" value="THIAMINE-PHOSPHATE SYNTHASE"/>
    <property type="match status" value="1"/>
</dbReference>
<sequence>MDIQSKDKAPKLYLLTNDDEISTLLDKLERAFDTGAVSLLQIRRKVTLKQFDLATVYKEAELLVSLANDYDIDVVMNDDLELASHFGTGLHLGQRDGSVRVAREILGEDVVIGRTCHADIALFKEAKREGASYGAMGTAFASITKPRANIVPRQILTKACEFDFPLCVIGGIALDNIYQLRDDLQGHPIEYIAVTADIMGHSADSIGAKCLAWAEKLKHW</sequence>
<dbReference type="CDD" id="cd00564">
    <property type="entry name" value="TMP_TenI"/>
    <property type="match status" value="1"/>
</dbReference>
<dbReference type="RefSeq" id="WP_078253794.1">
    <property type="nucleotide sequence ID" value="NZ_MUYU01000009.1"/>
</dbReference>
<accession>A0A1T0CQJ0</accession>
<dbReference type="InterPro" id="IPR036206">
    <property type="entry name" value="ThiamineP_synth_sf"/>
</dbReference>
<keyword evidence="5" id="KW-1185">Reference proteome</keyword>
<gene>
    <name evidence="4" type="ORF">B0680_04145</name>
</gene>
<dbReference type="OrthoDB" id="9789949at2"/>
<dbReference type="AlphaFoldDB" id="A0A1T0CQJ0"/>
<evidence type="ECO:0000259" key="3">
    <source>
        <dbReference type="Pfam" id="PF02581"/>
    </source>
</evidence>
<dbReference type="SUPFAM" id="SSF51391">
    <property type="entry name" value="Thiamin phosphate synthase"/>
    <property type="match status" value="1"/>
</dbReference>
<dbReference type="EMBL" id="MUYU01000009">
    <property type="protein sequence ID" value="OOS24628.1"/>
    <property type="molecule type" value="Genomic_DNA"/>
</dbReference>
<evidence type="ECO:0000313" key="5">
    <source>
        <dbReference type="Proteomes" id="UP000189800"/>
    </source>
</evidence>
<dbReference type="GO" id="GO:0004789">
    <property type="term" value="F:thiamine-phosphate diphosphorylase activity"/>
    <property type="evidence" value="ECO:0007669"/>
    <property type="project" value="TreeGrafter"/>
</dbReference>
<feature type="domain" description="Thiamine phosphate synthase/TenI" evidence="3">
    <location>
        <begin position="12"/>
        <end position="194"/>
    </location>
</feature>
<evidence type="ECO:0000256" key="2">
    <source>
        <dbReference type="ARBA" id="ARBA00022977"/>
    </source>
</evidence>
<comment type="pathway">
    <text evidence="1">Cofactor biosynthesis; thiamine diphosphate biosynthesis.</text>
</comment>
<dbReference type="InterPro" id="IPR022998">
    <property type="entry name" value="ThiamineP_synth_TenI"/>
</dbReference>
<organism evidence="4 5">
    <name type="scientific">Moraxella pluranimalium</name>
    <dbReference type="NCBI Taxonomy" id="470453"/>
    <lineage>
        <taxon>Bacteria</taxon>
        <taxon>Pseudomonadati</taxon>
        <taxon>Pseudomonadota</taxon>
        <taxon>Gammaproteobacteria</taxon>
        <taxon>Moraxellales</taxon>
        <taxon>Moraxellaceae</taxon>
        <taxon>Moraxella</taxon>
    </lineage>
</organism>
<dbReference type="Gene3D" id="3.20.20.70">
    <property type="entry name" value="Aldolase class I"/>
    <property type="match status" value="1"/>
</dbReference>